<dbReference type="PATRIC" id="fig|1453497.3.peg.331"/>
<evidence type="ECO:0000259" key="12">
    <source>
        <dbReference type="Pfam" id="PF02875"/>
    </source>
</evidence>
<comment type="catalytic activity">
    <reaction evidence="10">
        <text>(6S)-5,6,7,8-tetrahydrofolyl-(gamma-L-Glu)(n) + L-glutamate + ATP = (6S)-5,6,7,8-tetrahydrofolyl-(gamma-L-Glu)(n+1) + ADP + phosphate + H(+)</text>
        <dbReference type="Rhea" id="RHEA:10580"/>
        <dbReference type="Rhea" id="RHEA-COMP:14738"/>
        <dbReference type="Rhea" id="RHEA-COMP:14740"/>
        <dbReference type="ChEBI" id="CHEBI:15378"/>
        <dbReference type="ChEBI" id="CHEBI:29985"/>
        <dbReference type="ChEBI" id="CHEBI:30616"/>
        <dbReference type="ChEBI" id="CHEBI:43474"/>
        <dbReference type="ChEBI" id="CHEBI:141005"/>
        <dbReference type="ChEBI" id="CHEBI:456216"/>
        <dbReference type="EC" id="6.3.2.17"/>
    </reaction>
</comment>
<sequence>MDYKESVEYLYNSRPYGKIKYGLFRMKELMDRMGNPQDSYPVIHITGTNGKGSVAAMITSVLVQMGLKVGLNISPHIISFRERLQINRQLVPEHKVAELLEDIVPHLHEMDKKGEEFSPSFFEVVTAMAFHYFRQENVDVAVIEVGLGGRYDASNILKKPLVSVITTVGLDHRKILGNTEKEISREKAGIIKPGVPVVSGVTRPSIRRVIEGIARENDSESFFLWHHFDAKPIKMALGNNLFEYIGENYYGDLVMPLNGTHQYQNAAIAIKTLEIAVKGLKENLSVDVLRQGLSKTQWPGRFESLRAFGKQIVLDGAHNPDGIRTFVESVRSYFNNQRIRILFGVLDDKDYINNIRLLSEIVDEVIVTKVSSHRSNSPERVFREWKKYRDNAIYIENPKDAFCELLNTEKPVVFCVGSLYLISEIRNVIFGGKENA</sequence>
<feature type="domain" description="Mur ligase central" evidence="13">
    <location>
        <begin position="45"/>
        <end position="271"/>
    </location>
</feature>
<dbReference type="EC" id="6.3.2.17" evidence="3"/>
<evidence type="ECO:0000256" key="1">
    <source>
        <dbReference type="ARBA" id="ARBA00001946"/>
    </source>
</evidence>
<evidence type="ECO:0000259" key="13">
    <source>
        <dbReference type="Pfam" id="PF08245"/>
    </source>
</evidence>
<proteinExistence type="inferred from homology"/>
<dbReference type="InterPro" id="IPR004101">
    <property type="entry name" value="Mur_ligase_C"/>
</dbReference>
<dbReference type="GO" id="GO:0004326">
    <property type="term" value="F:tetrahydrofolylpolyglutamate synthase activity"/>
    <property type="evidence" value="ECO:0007669"/>
    <property type="project" value="UniProtKB-EC"/>
</dbReference>
<dbReference type="Pfam" id="PF08245">
    <property type="entry name" value="Mur_ligase_M"/>
    <property type="match status" value="1"/>
</dbReference>
<dbReference type="GO" id="GO:0008841">
    <property type="term" value="F:dihydrofolate synthase activity"/>
    <property type="evidence" value="ECO:0007669"/>
    <property type="project" value="TreeGrafter"/>
</dbReference>
<keyword evidence="8" id="KW-0460">Magnesium</keyword>
<dbReference type="Proteomes" id="UP000077339">
    <property type="component" value="Unassembled WGS sequence"/>
</dbReference>
<evidence type="ECO:0000256" key="7">
    <source>
        <dbReference type="ARBA" id="ARBA00022840"/>
    </source>
</evidence>
<dbReference type="STRING" id="1453497.AT15_01645"/>
<evidence type="ECO:0000256" key="6">
    <source>
        <dbReference type="ARBA" id="ARBA00022741"/>
    </source>
</evidence>
<dbReference type="PANTHER" id="PTHR11136:SF0">
    <property type="entry name" value="DIHYDROFOLATE SYNTHETASE-RELATED"/>
    <property type="match status" value="1"/>
</dbReference>
<name>A0A176K0J3_9BACT</name>
<evidence type="ECO:0000256" key="8">
    <source>
        <dbReference type="ARBA" id="ARBA00022842"/>
    </source>
</evidence>
<keyword evidence="15" id="KW-1185">Reference proteome</keyword>
<evidence type="ECO:0000256" key="10">
    <source>
        <dbReference type="ARBA" id="ARBA00047493"/>
    </source>
</evidence>
<keyword evidence="6 11" id="KW-0547">Nucleotide-binding</keyword>
<dbReference type="NCBIfam" id="TIGR01499">
    <property type="entry name" value="folC"/>
    <property type="match status" value="1"/>
</dbReference>
<evidence type="ECO:0000256" key="2">
    <source>
        <dbReference type="ARBA" id="ARBA00008276"/>
    </source>
</evidence>
<comment type="similarity">
    <text evidence="2 11">Belongs to the folylpolyglutamate synthase family.</text>
</comment>
<dbReference type="FunFam" id="3.40.1190.10:FF:000011">
    <property type="entry name" value="Folylpolyglutamate synthase/dihydrofolate synthase"/>
    <property type="match status" value="1"/>
</dbReference>
<dbReference type="InterPro" id="IPR001645">
    <property type="entry name" value="Folylpolyglutamate_synth"/>
</dbReference>
<dbReference type="PIRSF" id="PIRSF001563">
    <property type="entry name" value="Folylpolyglu_synth"/>
    <property type="match status" value="1"/>
</dbReference>
<evidence type="ECO:0000256" key="11">
    <source>
        <dbReference type="PIRNR" id="PIRNR001563"/>
    </source>
</evidence>
<dbReference type="GO" id="GO:0046872">
    <property type="term" value="F:metal ion binding"/>
    <property type="evidence" value="ECO:0007669"/>
    <property type="project" value="UniProtKB-KW"/>
</dbReference>
<dbReference type="Pfam" id="PF02875">
    <property type="entry name" value="Mur_ligase_C"/>
    <property type="match status" value="1"/>
</dbReference>
<dbReference type="SUPFAM" id="SSF53623">
    <property type="entry name" value="MurD-like peptide ligases, catalytic domain"/>
    <property type="match status" value="1"/>
</dbReference>
<dbReference type="InterPro" id="IPR036615">
    <property type="entry name" value="Mur_ligase_C_dom_sf"/>
</dbReference>
<dbReference type="PROSITE" id="PS01012">
    <property type="entry name" value="FOLYLPOLYGLU_SYNT_2"/>
    <property type="match status" value="1"/>
</dbReference>
<dbReference type="SUPFAM" id="SSF53244">
    <property type="entry name" value="MurD-like peptide ligases, peptide-binding domain"/>
    <property type="match status" value="1"/>
</dbReference>
<dbReference type="InterPro" id="IPR036565">
    <property type="entry name" value="Mur-like_cat_sf"/>
</dbReference>
<evidence type="ECO:0000313" key="14">
    <source>
        <dbReference type="EMBL" id="OAA29764.1"/>
    </source>
</evidence>
<dbReference type="EMBL" id="JFHK01000017">
    <property type="protein sequence ID" value="OAA29764.1"/>
    <property type="molecule type" value="Genomic_DNA"/>
</dbReference>
<evidence type="ECO:0000313" key="15">
    <source>
        <dbReference type="Proteomes" id="UP000077339"/>
    </source>
</evidence>
<evidence type="ECO:0000256" key="4">
    <source>
        <dbReference type="ARBA" id="ARBA00022598"/>
    </source>
</evidence>
<dbReference type="InterPro" id="IPR018109">
    <property type="entry name" value="Folylpolyglutamate_synth_CS"/>
</dbReference>
<keyword evidence="5" id="KW-0479">Metal-binding</keyword>
<dbReference type="PANTHER" id="PTHR11136">
    <property type="entry name" value="FOLYLPOLYGLUTAMATE SYNTHASE-RELATED"/>
    <property type="match status" value="1"/>
</dbReference>
<reference evidence="14 15" key="1">
    <citation type="submission" date="2014-02" db="EMBL/GenBank/DDBJ databases">
        <title>Kosmotoga genome sequencing.</title>
        <authorList>
            <person name="Pollo S.M."/>
            <person name="Charchuk R."/>
            <person name="Nesbo C.L."/>
        </authorList>
    </citation>
    <scope>NUCLEOTIDE SEQUENCE [LARGE SCALE GENOMIC DNA]</scope>
    <source>
        <strain evidence="14 15">S304</strain>
    </source>
</reference>
<comment type="caution">
    <text evidence="14">The sequence shown here is derived from an EMBL/GenBank/DDBJ whole genome shotgun (WGS) entry which is preliminary data.</text>
</comment>
<dbReference type="AlphaFoldDB" id="A0A176K0J3"/>
<dbReference type="Gene3D" id="3.90.190.20">
    <property type="entry name" value="Mur ligase, C-terminal domain"/>
    <property type="match status" value="1"/>
</dbReference>
<comment type="cofactor">
    <cofactor evidence="1">
        <name>Mg(2+)</name>
        <dbReference type="ChEBI" id="CHEBI:18420"/>
    </cofactor>
</comment>
<accession>A0A176K0J3</accession>
<dbReference type="PROSITE" id="PS01011">
    <property type="entry name" value="FOLYLPOLYGLU_SYNT_1"/>
    <property type="match status" value="1"/>
</dbReference>
<keyword evidence="4 11" id="KW-0436">Ligase</keyword>
<organism evidence="14 15">
    <name type="scientific">Kosmotoga arenicorallina S304</name>
    <dbReference type="NCBI Taxonomy" id="1453497"/>
    <lineage>
        <taxon>Bacteria</taxon>
        <taxon>Thermotogati</taxon>
        <taxon>Thermotogota</taxon>
        <taxon>Thermotogae</taxon>
        <taxon>Kosmotogales</taxon>
        <taxon>Kosmotogaceae</taxon>
        <taxon>Kosmotoga</taxon>
    </lineage>
</organism>
<dbReference type="RefSeq" id="WP_068348036.1">
    <property type="nucleotide sequence ID" value="NZ_JFHK01000017.1"/>
</dbReference>
<dbReference type="InterPro" id="IPR013221">
    <property type="entry name" value="Mur_ligase_cen"/>
</dbReference>
<dbReference type="GO" id="GO:0005737">
    <property type="term" value="C:cytoplasm"/>
    <property type="evidence" value="ECO:0007669"/>
    <property type="project" value="TreeGrafter"/>
</dbReference>
<keyword evidence="7 11" id="KW-0067">ATP-binding</keyword>
<gene>
    <name evidence="14" type="ORF">AT15_01645</name>
</gene>
<dbReference type="GO" id="GO:0005524">
    <property type="term" value="F:ATP binding"/>
    <property type="evidence" value="ECO:0007669"/>
    <property type="project" value="UniProtKB-KW"/>
</dbReference>
<evidence type="ECO:0000256" key="5">
    <source>
        <dbReference type="ARBA" id="ARBA00022723"/>
    </source>
</evidence>
<dbReference type="Gene3D" id="3.40.1190.10">
    <property type="entry name" value="Mur-like, catalytic domain"/>
    <property type="match status" value="1"/>
</dbReference>
<evidence type="ECO:0000256" key="9">
    <source>
        <dbReference type="ARBA" id="ARBA00030592"/>
    </source>
</evidence>
<feature type="domain" description="Mur ligase C-terminal" evidence="12">
    <location>
        <begin position="300"/>
        <end position="418"/>
    </location>
</feature>
<evidence type="ECO:0000256" key="3">
    <source>
        <dbReference type="ARBA" id="ARBA00013025"/>
    </source>
</evidence>
<protein>
    <recommendedName>
        <fullName evidence="3">tetrahydrofolate synthase</fullName>
        <ecNumber evidence="3">6.3.2.17</ecNumber>
    </recommendedName>
    <alternativeName>
        <fullName evidence="9">Tetrahydrofolylpolyglutamate synthase</fullName>
    </alternativeName>
</protein>